<evidence type="ECO:0000313" key="10">
    <source>
        <dbReference type="Proteomes" id="UP000002027"/>
    </source>
</evidence>
<dbReference type="GO" id="GO:0005737">
    <property type="term" value="C:cytoplasm"/>
    <property type="evidence" value="ECO:0007669"/>
    <property type="project" value="TreeGrafter"/>
</dbReference>
<dbReference type="HOGENOM" id="CLU_039453_4_1_0"/>
<dbReference type="SMART" id="SM00471">
    <property type="entry name" value="HDc"/>
    <property type="match status" value="1"/>
</dbReference>
<dbReference type="InParanoid" id="D1C998"/>
<dbReference type="SUPFAM" id="SSF109604">
    <property type="entry name" value="HD-domain/PDEase-like"/>
    <property type="match status" value="1"/>
</dbReference>
<dbReference type="eggNOG" id="COG1896">
    <property type="taxonomic scope" value="Bacteria"/>
</dbReference>
<keyword evidence="10" id="KW-1185">Reference proteome</keyword>
<comment type="cofactor">
    <cofactor evidence="2">
        <name>Mn(2+)</name>
        <dbReference type="ChEBI" id="CHEBI:29035"/>
    </cofactor>
</comment>
<evidence type="ECO:0000256" key="5">
    <source>
        <dbReference type="ARBA" id="ARBA00012964"/>
    </source>
</evidence>
<sequence length="207" mass="22961">MTDRWDGVLDVLAQAGALKRLVRQGWVDRGVEEPESVADHSYRVALLVLLLAADDPAINLTRALTLALVHDLPEAIAGDATPFDHALASPDAAPEEIFRQPPVYSEEADRAKRAAEEAAIRQMTERLPPRLADLIVGAWEEYEAGATPEARLVRQADKLETWLQALEYRAVQPDLIIESFRIGTQEAVTDPRLRDLLAAIQARFSHE</sequence>
<evidence type="ECO:0000259" key="8">
    <source>
        <dbReference type="SMART" id="SM00471"/>
    </source>
</evidence>
<organism evidence="9 10">
    <name type="scientific">Sphaerobacter thermophilus (strain ATCC 49802 / DSM 20745 / KCCM 41009 / NCIMB 13125 / S 6022)</name>
    <dbReference type="NCBI Taxonomy" id="479434"/>
    <lineage>
        <taxon>Bacteria</taxon>
        <taxon>Pseudomonadati</taxon>
        <taxon>Thermomicrobiota</taxon>
        <taxon>Thermomicrobia</taxon>
        <taxon>Sphaerobacterales</taxon>
        <taxon>Sphaerobacterineae</taxon>
        <taxon>Sphaerobacteraceae</taxon>
        <taxon>Sphaerobacter</taxon>
    </lineage>
</organism>
<keyword evidence="7 9" id="KW-0378">Hydrolase</keyword>
<reference evidence="9 10" key="2">
    <citation type="journal article" date="2010" name="Stand. Genomic Sci.">
        <title>Complete genome sequence of Desulfohalobium retbaense type strain (HR(100)).</title>
        <authorList>
            <person name="Spring S."/>
            <person name="Nolan M."/>
            <person name="Lapidus A."/>
            <person name="Glavina Del Rio T."/>
            <person name="Copeland A."/>
            <person name="Tice H."/>
            <person name="Cheng J.F."/>
            <person name="Lucas S."/>
            <person name="Land M."/>
            <person name="Chen F."/>
            <person name="Bruce D."/>
            <person name="Goodwin L."/>
            <person name="Pitluck S."/>
            <person name="Ivanova N."/>
            <person name="Mavromatis K."/>
            <person name="Mikhailova N."/>
            <person name="Pati A."/>
            <person name="Chen A."/>
            <person name="Palaniappan K."/>
            <person name="Hauser L."/>
            <person name="Chang Y.J."/>
            <person name="Jeffries C.D."/>
            <person name="Munk C."/>
            <person name="Kiss H."/>
            <person name="Chain P."/>
            <person name="Han C."/>
            <person name="Brettin T."/>
            <person name="Detter J.C."/>
            <person name="Schuler E."/>
            <person name="Goker M."/>
            <person name="Rohde M."/>
            <person name="Bristow J."/>
            <person name="Eisen J.A."/>
            <person name="Markowitz V."/>
            <person name="Hugenholtz P."/>
            <person name="Kyrpides N.C."/>
            <person name="Klenk H.P."/>
        </authorList>
    </citation>
    <scope>NUCLEOTIDE SEQUENCE [LARGE SCALE GENOMIC DNA]</scope>
    <source>
        <strain evidence="10">ATCC 49802 / DSM 20745 / S 6022</strain>
    </source>
</reference>
<dbReference type="EMBL" id="CP001824">
    <property type="protein sequence ID" value="ACZ40391.1"/>
    <property type="molecule type" value="Genomic_DNA"/>
</dbReference>
<protein>
    <recommendedName>
        <fullName evidence="5">5'-deoxynucleotidase</fullName>
        <ecNumber evidence="5">3.1.3.89</ecNumber>
    </recommendedName>
</protein>
<dbReference type="KEGG" id="sti:Sthe_2988"/>
<dbReference type="GO" id="GO:0046872">
    <property type="term" value="F:metal ion binding"/>
    <property type="evidence" value="ECO:0007669"/>
    <property type="project" value="UniProtKB-KW"/>
</dbReference>
<gene>
    <name evidence="9" type="ordered locus">Sthe_2988</name>
</gene>
<dbReference type="OrthoDB" id="9796032at2"/>
<keyword evidence="6" id="KW-0479">Metal-binding</keyword>
<proteinExistence type="predicted"/>
<evidence type="ECO:0000313" key="9">
    <source>
        <dbReference type="EMBL" id="ACZ40391.1"/>
    </source>
</evidence>
<dbReference type="GO" id="GO:0002953">
    <property type="term" value="F:5'-deoxynucleotidase activity"/>
    <property type="evidence" value="ECO:0007669"/>
    <property type="project" value="UniProtKB-EC"/>
</dbReference>
<feature type="domain" description="HD/PDEase" evidence="8">
    <location>
        <begin position="33"/>
        <end position="171"/>
    </location>
</feature>
<dbReference type="AlphaFoldDB" id="D1C998"/>
<evidence type="ECO:0000256" key="4">
    <source>
        <dbReference type="ARBA" id="ARBA00011738"/>
    </source>
</evidence>
<comment type="catalytic activity">
    <reaction evidence="1">
        <text>a 2'-deoxyribonucleoside 5'-phosphate + H2O = a 2'-deoxyribonucleoside + phosphate</text>
        <dbReference type="Rhea" id="RHEA:36167"/>
        <dbReference type="ChEBI" id="CHEBI:15377"/>
        <dbReference type="ChEBI" id="CHEBI:18274"/>
        <dbReference type="ChEBI" id="CHEBI:43474"/>
        <dbReference type="ChEBI" id="CHEBI:65317"/>
        <dbReference type="EC" id="3.1.3.89"/>
    </reaction>
</comment>
<name>D1C998_SPHTD</name>
<dbReference type="InterPro" id="IPR003607">
    <property type="entry name" value="HD/PDEase_dom"/>
</dbReference>
<comment type="subunit">
    <text evidence="4">Homodimer.</text>
</comment>
<dbReference type="Proteomes" id="UP000002027">
    <property type="component" value="Chromosome 2"/>
</dbReference>
<evidence type="ECO:0000256" key="1">
    <source>
        <dbReference type="ARBA" id="ARBA00001638"/>
    </source>
</evidence>
<dbReference type="InterPro" id="IPR039356">
    <property type="entry name" value="YfbR/HDDC2"/>
</dbReference>
<dbReference type="InterPro" id="IPR006674">
    <property type="entry name" value="HD_domain"/>
</dbReference>
<evidence type="ECO:0000256" key="7">
    <source>
        <dbReference type="ARBA" id="ARBA00022801"/>
    </source>
</evidence>
<dbReference type="PANTHER" id="PTHR11845:SF13">
    <property type="entry name" value="5'-DEOXYNUCLEOTIDASE HDDC2"/>
    <property type="match status" value="1"/>
</dbReference>
<accession>D1C998</accession>
<dbReference type="EC" id="3.1.3.89" evidence="5"/>
<dbReference type="STRING" id="479434.Sthe_2988"/>
<dbReference type="RefSeq" id="WP_012873426.1">
    <property type="nucleotide sequence ID" value="NC_013524.1"/>
</dbReference>
<dbReference type="PANTHER" id="PTHR11845">
    <property type="entry name" value="5'-DEOXYNUCLEOTIDASE HDDC2"/>
    <property type="match status" value="1"/>
</dbReference>
<evidence type="ECO:0000256" key="3">
    <source>
        <dbReference type="ARBA" id="ARBA00001941"/>
    </source>
</evidence>
<comment type="cofactor">
    <cofactor evidence="3">
        <name>Co(2+)</name>
        <dbReference type="ChEBI" id="CHEBI:48828"/>
    </cofactor>
</comment>
<dbReference type="Pfam" id="PF13023">
    <property type="entry name" value="HD_3"/>
    <property type="match status" value="1"/>
</dbReference>
<reference evidence="10" key="1">
    <citation type="submission" date="2009-11" db="EMBL/GenBank/DDBJ databases">
        <title>The complete chromosome 2 of Sphaerobacter thermophilus DSM 20745.</title>
        <authorList>
            <person name="Lucas S."/>
            <person name="Copeland A."/>
            <person name="Lapidus A."/>
            <person name="Glavina del Rio T."/>
            <person name="Dalin E."/>
            <person name="Tice H."/>
            <person name="Bruce D."/>
            <person name="Goodwin L."/>
            <person name="Pitluck S."/>
            <person name="Kyrpides N."/>
            <person name="Mavromatis K."/>
            <person name="Ivanova N."/>
            <person name="Mikhailova N."/>
            <person name="LaButti K.M."/>
            <person name="Clum A."/>
            <person name="Sun H.I."/>
            <person name="Brettin T."/>
            <person name="Detter J.C."/>
            <person name="Han C."/>
            <person name="Larimer F."/>
            <person name="Land M."/>
            <person name="Hauser L."/>
            <person name="Markowitz V."/>
            <person name="Cheng J.F."/>
            <person name="Hugenholtz P."/>
            <person name="Woyke T."/>
            <person name="Wu D."/>
            <person name="Steenblock K."/>
            <person name="Schneider S."/>
            <person name="Pukall R."/>
            <person name="Goeker M."/>
            <person name="Klenk H.P."/>
            <person name="Eisen J.A."/>
        </authorList>
    </citation>
    <scope>NUCLEOTIDE SEQUENCE [LARGE SCALE GENOMIC DNA]</scope>
    <source>
        <strain evidence="10">ATCC 49802 / DSM 20745 / S 6022</strain>
    </source>
</reference>
<evidence type="ECO:0000256" key="2">
    <source>
        <dbReference type="ARBA" id="ARBA00001936"/>
    </source>
</evidence>
<evidence type="ECO:0000256" key="6">
    <source>
        <dbReference type="ARBA" id="ARBA00022723"/>
    </source>
</evidence>
<dbReference type="Gene3D" id="1.10.3210.10">
    <property type="entry name" value="Hypothetical protein af1432"/>
    <property type="match status" value="1"/>
</dbReference>